<dbReference type="RefSeq" id="WP_114845633.1">
    <property type="nucleotide sequence ID" value="NZ_JBHSPE010000005.1"/>
</dbReference>
<dbReference type="AlphaFoldDB" id="A0A369UMQ6"/>
<keyword evidence="1" id="KW-0732">Signal</keyword>
<accession>A0A369UMQ6</accession>
<dbReference type="SUPFAM" id="SSF50939">
    <property type="entry name" value="Sialidases"/>
    <property type="match status" value="1"/>
</dbReference>
<dbReference type="InterPro" id="IPR036278">
    <property type="entry name" value="Sialidase_sf"/>
</dbReference>
<reference evidence="2 3" key="1">
    <citation type="submission" date="2018-07" db="EMBL/GenBank/DDBJ databases">
        <title>Dyella tabacisoli L4-6T, whole genome shotgun sequence.</title>
        <authorList>
            <person name="Zhou X.-K."/>
            <person name="Li W.-J."/>
            <person name="Duan Y.-Q."/>
        </authorList>
    </citation>
    <scope>NUCLEOTIDE SEQUENCE [LARGE SCALE GENOMIC DNA]</scope>
    <source>
        <strain evidence="2 3">L4-6</strain>
    </source>
</reference>
<keyword evidence="3" id="KW-1185">Reference proteome</keyword>
<dbReference type="OrthoDB" id="9814791at2"/>
<comment type="caution">
    <text evidence="2">The sequence shown here is derived from an EMBL/GenBank/DDBJ whole genome shotgun (WGS) entry which is preliminary data.</text>
</comment>
<dbReference type="EMBL" id="QQAH01000009">
    <property type="protein sequence ID" value="RDD81767.1"/>
    <property type="molecule type" value="Genomic_DNA"/>
</dbReference>
<evidence type="ECO:0008006" key="4">
    <source>
        <dbReference type="Google" id="ProtNLM"/>
    </source>
</evidence>
<sequence>MNALKPIRTYLLLCLLAAGLYPLAGFAEETSNASASSPQQAPAARDGQHDFDFNIGTWKTHISRLQHPLTGSTTWVDYEGTHIVRKVWDGRANIGELEIDGPGGHIEALSLRTYNPQSGQWTLHFARSNDGTLGVPMFGEFKNGRGEFINQDTFNGRAILVRNVWSDITPDSCRSVWSYSTDGGKTWEENWIATDTRVKDEPGKAH</sequence>
<organism evidence="2 3">
    <name type="scientific">Dyella tabacisoli</name>
    <dbReference type="NCBI Taxonomy" id="2282381"/>
    <lineage>
        <taxon>Bacteria</taxon>
        <taxon>Pseudomonadati</taxon>
        <taxon>Pseudomonadota</taxon>
        <taxon>Gammaproteobacteria</taxon>
        <taxon>Lysobacterales</taxon>
        <taxon>Rhodanobacteraceae</taxon>
        <taxon>Dyella</taxon>
    </lineage>
</organism>
<name>A0A369UMQ6_9GAMM</name>
<protein>
    <recommendedName>
        <fullName evidence="4">DUF1579 domain-containing protein</fullName>
    </recommendedName>
</protein>
<proteinExistence type="predicted"/>
<evidence type="ECO:0000313" key="3">
    <source>
        <dbReference type="Proteomes" id="UP000253782"/>
    </source>
</evidence>
<dbReference type="Proteomes" id="UP000253782">
    <property type="component" value="Unassembled WGS sequence"/>
</dbReference>
<gene>
    <name evidence="2" type="ORF">DVJ77_11475</name>
</gene>
<evidence type="ECO:0000256" key="1">
    <source>
        <dbReference type="SAM" id="SignalP"/>
    </source>
</evidence>
<feature type="chain" id="PRO_5016712909" description="DUF1579 domain-containing protein" evidence="1">
    <location>
        <begin position="28"/>
        <end position="206"/>
    </location>
</feature>
<evidence type="ECO:0000313" key="2">
    <source>
        <dbReference type="EMBL" id="RDD81767.1"/>
    </source>
</evidence>
<feature type="signal peptide" evidence="1">
    <location>
        <begin position="1"/>
        <end position="27"/>
    </location>
</feature>